<evidence type="ECO:0000256" key="7">
    <source>
        <dbReference type="ARBA" id="ARBA00022771"/>
    </source>
</evidence>
<evidence type="ECO:0000256" key="12">
    <source>
        <dbReference type="ARBA" id="ARBA00047768"/>
    </source>
</evidence>
<dbReference type="Pfam" id="PF06883">
    <property type="entry name" value="RNA_pol_Rpa2_4"/>
    <property type="match status" value="1"/>
</dbReference>
<dbReference type="FunFam" id="3.90.1110.10:FF:000007">
    <property type="entry name" value="DNA-directed RNA polymerase subunit beta"/>
    <property type="match status" value="1"/>
</dbReference>
<evidence type="ECO:0000256" key="5">
    <source>
        <dbReference type="ARBA" id="ARBA00022695"/>
    </source>
</evidence>
<dbReference type="FunFam" id="3.90.1070.20:FF:000003">
    <property type="entry name" value="DNA-directed RNA polymerase subunit beta"/>
    <property type="match status" value="1"/>
</dbReference>
<dbReference type="PANTHER" id="PTHR20856">
    <property type="entry name" value="DNA-DIRECTED RNA POLYMERASE I SUBUNIT 2"/>
    <property type="match status" value="1"/>
</dbReference>
<dbReference type="InterPro" id="IPR015712">
    <property type="entry name" value="DNA-dir_RNA_pol_su2"/>
</dbReference>
<dbReference type="Gene3D" id="2.40.50.150">
    <property type="match status" value="1"/>
</dbReference>
<evidence type="ECO:0000259" key="17">
    <source>
        <dbReference type="Pfam" id="PF04561"/>
    </source>
</evidence>
<dbReference type="AlphaFoldDB" id="A0A137PEF2"/>
<feature type="domain" description="DNA-directed RNA polymerase I subunit RPA2" evidence="20">
    <location>
        <begin position="573"/>
        <end position="630"/>
    </location>
</feature>
<dbReference type="Pfam" id="PF04565">
    <property type="entry name" value="RNA_pol_Rpb2_3"/>
    <property type="match status" value="1"/>
</dbReference>
<evidence type="ECO:0000256" key="2">
    <source>
        <dbReference type="ARBA" id="ARBA00006835"/>
    </source>
</evidence>
<dbReference type="STRING" id="796925.A0A137PEF2"/>
<keyword evidence="10" id="KW-0539">Nucleus</keyword>
<evidence type="ECO:0000313" key="21">
    <source>
        <dbReference type="EMBL" id="KXN73342.1"/>
    </source>
</evidence>
<comment type="subcellular location">
    <subcellularLocation>
        <location evidence="1">Nucleus</location>
        <location evidence="1">Nucleolus</location>
    </subcellularLocation>
</comment>
<dbReference type="InterPro" id="IPR007641">
    <property type="entry name" value="RNA_pol_Rpb2_7"/>
</dbReference>
<reference evidence="21 22" key="1">
    <citation type="journal article" date="2015" name="Genome Biol. Evol.">
        <title>Phylogenomic analyses indicate that early fungi evolved digesting cell walls of algal ancestors of land plants.</title>
        <authorList>
            <person name="Chang Y."/>
            <person name="Wang S."/>
            <person name="Sekimoto S."/>
            <person name="Aerts A.L."/>
            <person name="Choi C."/>
            <person name="Clum A."/>
            <person name="LaButti K.M."/>
            <person name="Lindquist E.A."/>
            <person name="Yee Ngan C."/>
            <person name="Ohm R.A."/>
            <person name="Salamov A.A."/>
            <person name="Grigoriev I.V."/>
            <person name="Spatafora J.W."/>
            <person name="Berbee M.L."/>
        </authorList>
    </citation>
    <scope>NUCLEOTIDE SEQUENCE [LARGE SCALE GENOMIC DNA]</scope>
    <source>
        <strain evidence="21 22">NRRL 28638</strain>
    </source>
</reference>
<dbReference type="Pfam" id="PF04560">
    <property type="entry name" value="RNA_pol_Rpb2_7"/>
    <property type="match status" value="1"/>
</dbReference>
<evidence type="ECO:0000313" key="22">
    <source>
        <dbReference type="Proteomes" id="UP000070444"/>
    </source>
</evidence>
<keyword evidence="7" id="KW-0863">Zinc-finger</keyword>
<dbReference type="SUPFAM" id="SSF64484">
    <property type="entry name" value="beta and beta-prime subunits of DNA dependent RNA-polymerase"/>
    <property type="match status" value="1"/>
</dbReference>
<keyword evidence="9 14" id="KW-0804">Transcription</keyword>
<dbReference type="Pfam" id="PF04563">
    <property type="entry name" value="RNA_pol_Rpb2_1"/>
    <property type="match status" value="1"/>
</dbReference>
<dbReference type="InterPro" id="IPR007644">
    <property type="entry name" value="RNA_pol_bsu_protrusion"/>
</dbReference>
<dbReference type="InterPro" id="IPR014724">
    <property type="entry name" value="RNA_pol_RPB2_OB-fold"/>
</dbReference>
<protein>
    <recommendedName>
        <fullName evidence="14">DNA-directed RNA polymerase subunit beta</fullName>
        <ecNumber evidence="14">2.7.7.6</ecNumber>
    </recommendedName>
</protein>
<dbReference type="Proteomes" id="UP000070444">
    <property type="component" value="Unassembled WGS sequence"/>
</dbReference>
<dbReference type="GO" id="GO:0008270">
    <property type="term" value="F:zinc ion binding"/>
    <property type="evidence" value="ECO:0007669"/>
    <property type="project" value="UniProtKB-KW"/>
</dbReference>
<dbReference type="InterPro" id="IPR009674">
    <property type="entry name" value="Rpa2_dom_4"/>
</dbReference>
<comment type="similarity">
    <text evidence="2 13">Belongs to the RNA polymerase beta chain family.</text>
</comment>
<evidence type="ECO:0000256" key="6">
    <source>
        <dbReference type="ARBA" id="ARBA00022723"/>
    </source>
</evidence>
<feature type="domain" description="RNA polymerase Rpb2" evidence="17">
    <location>
        <begin position="194"/>
        <end position="381"/>
    </location>
</feature>
<dbReference type="FunFam" id="2.40.270.10:FF:000011">
    <property type="entry name" value="DNA-directed RNA polymerase subunit beta"/>
    <property type="match status" value="1"/>
</dbReference>
<keyword evidence="22" id="KW-1185">Reference proteome</keyword>
<dbReference type="OMA" id="FFGVVHY"/>
<feature type="domain" description="RNA polymerase Rpb2" evidence="16">
    <location>
        <begin position="1044"/>
        <end position="1141"/>
    </location>
</feature>
<evidence type="ECO:0000256" key="11">
    <source>
        <dbReference type="ARBA" id="ARBA00025539"/>
    </source>
</evidence>
<evidence type="ECO:0000256" key="8">
    <source>
        <dbReference type="ARBA" id="ARBA00022833"/>
    </source>
</evidence>
<name>A0A137PEF2_CONC2</name>
<organism evidence="21 22">
    <name type="scientific">Conidiobolus coronatus (strain ATCC 28846 / CBS 209.66 / NRRL 28638)</name>
    <name type="common">Delacroixia coronata</name>
    <dbReference type="NCBI Taxonomy" id="796925"/>
    <lineage>
        <taxon>Eukaryota</taxon>
        <taxon>Fungi</taxon>
        <taxon>Fungi incertae sedis</taxon>
        <taxon>Zoopagomycota</taxon>
        <taxon>Entomophthoromycotina</taxon>
        <taxon>Entomophthoromycetes</taxon>
        <taxon>Entomophthorales</taxon>
        <taxon>Ancylistaceae</taxon>
        <taxon>Conidiobolus</taxon>
    </lineage>
</organism>
<evidence type="ECO:0000259" key="19">
    <source>
        <dbReference type="Pfam" id="PF04565"/>
    </source>
</evidence>
<dbReference type="GO" id="GO:0003899">
    <property type="term" value="F:DNA-directed RNA polymerase activity"/>
    <property type="evidence" value="ECO:0007669"/>
    <property type="project" value="UniProtKB-EC"/>
</dbReference>
<dbReference type="InterPro" id="IPR037034">
    <property type="entry name" value="RNA_pol_Rpb2_2_sf"/>
</dbReference>
<dbReference type="GO" id="GO:0006362">
    <property type="term" value="P:transcription elongation by RNA polymerase I"/>
    <property type="evidence" value="ECO:0007669"/>
    <property type="project" value="EnsemblFungi"/>
</dbReference>
<dbReference type="Gene3D" id="3.90.1800.10">
    <property type="entry name" value="RNA polymerase alpha subunit dimerisation domain"/>
    <property type="match status" value="1"/>
</dbReference>
<dbReference type="EMBL" id="KQ964438">
    <property type="protein sequence ID" value="KXN73342.1"/>
    <property type="molecule type" value="Genomic_DNA"/>
</dbReference>
<sequence>MAPSKFSFNTVQREKNFRNLSKETVYPDLQKLTEVHIEAFNNLFGQFKKDKNGNTYSLMDLSIKNMLPVGFLDQDGNKVELWISNVVLDKCLLPEKHFSTTDRKIYPSECREGLRNYSGNLSAEISMRINDGPVTTMIQDLGPCPIMVKSNLCHLHKMGPQDLVKHKEESEDFGGYFILNGIEKIIRLLIAPKRNHVIVLNRPSLTKRGAGFSTLASVIRCVNEDETSITLTMHYLNDGNCMAKFYWKKIEYLIPAVLLMKALVPCSDKEIFDALVQNDLGNSLLLDRVEIMLRSFKSFNLYSQEECLKYLGNKFRVAFSPPDWYSDKEVGELLIKNAVLVHLKDNRDKFNLLCYMIRKVYAVASNEASPDNPDSPQNHEVLLGGHLFGNIIKERLYDFLVFFKRTVLSDLRMNPARVNVKDDRYIKKVLAKCPGEIGDKLRYFLATGNLVSRSGLDQSQFTGYTIIAEKLNFLRYISHFQCIHRGAFFAELKTTSVRKLLPEAWGFMCPVHTPDGSPCGLLNHLSHKCKITTQYNDVSGVPAILAELGMSQLVNGCTNNPKAITVQLDGRIVGWCSPAVGARIAKELRHLKVEGNRDIPLDLEIGFVPPSNGGQYPGLFLFSSPSRMSRPVKYLANGKTDIVGPFEQVYMDIACLKEDIVPGITTHMDFHPTDILSTVANLTPFSDFNQSPRNMYQCQMGKQTMGTPAQALKYRSDNKLYRLQTGQTPIVRPNLHNAYGMDEFPNGTNAVVAVISYTGYDMEDAMILNKGAHERGFGYGTIYKTENVDLNEFKDKRDPMTFAFGLGPNPNPKILEHLDPDGLPRLGTSLKEGDPFFAFHNTLTGKVVIKRYKSTETGIVDEVKLLANPADKKPLEKIQIRLRVPRPPVIGDKFSSRHGQKGVCSMKLPSVDMPFSESGIQPDVIINPHAFPSRMTIGMFVESLAAKAGALHGVAQDATPFQFNEDFPAADYFGEQLLKAGYSYHGNEPMYSGITGEEFHADIYLGIVYYQRLRHMVSDKYQVRTTGPVNSLTMQPLKGRKNQGGIRFGEMERDSLLAHGTSFLLQDRLMNCSDYSQCHVCRKCSSIVSPISVAPTTISASRTVTCRLCNSEEHIDVVALPYVFRYLTSELMAMNIKLEVAVRE</sequence>
<dbReference type="InterPro" id="IPR037033">
    <property type="entry name" value="DNA-dir_RNAP_su2_hyb_sf"/>
</dbReference>
<evidence type="ECO:0000259" key="16">
    <source>
        <dbReference type="Pfam" id="PF04560"/>
    </source>
</evidence>
<dbReference type="OrthoDB" id="10248617at2759"/>
<keyword evidence="8" id="KW-0862">Zinc</keyword>
<keyword evidence="3 14" id="KW-0240">DNA-directed RNA polymerase</keyword>
<proteinExistence type="inferred from homology"/>
<dbReference type="Gene3D" id="2.40.270.10">
    <property type="entry name" value="DNA-directed RNA polymerase, subunit 2, domain 6"/>
    <property type="match status" value="1"/>
</dbReference>
<dbReference type="InterPro" id="IPR007642">
    <property type="entry name" value="RNA_pol_Rpb2_2"/>
</dbReference>
<dbReference type="PROSITE" id="PS01166">
    <property type="entry name" value="RNA_POL_BETA"/>
    <property type="match status" value="1"/>
</dbReference>
<evidence type="ECO:0000256" key="1">
    <source>
        <dbReference type="ARBA" id="ARBA00004604"/>
    </source>
</evidence>
<dbReference type="Pfam" id="PF04561">
    <property type="entry name" value="RNA_pol_Rpb2_2"/>
    <property type="match status" value="1"/>
</dbReference>
<evidence type="ECO:0000259" key="20">
    <source>
        <dbReference type="Pfam" id="PF06883"/>
    </source>
</evidence>
<dbReference type="GO" id="GO:0006361">
    <property type="term" value="P:transcription initiation at RNA polymerase I promoter"/>
    <property type="evidence" value="ECO:0007669"/>
    <property type="project" value="EnsemblFungi"/>
</dbReference>
<evidence type="ECO:0000256" key="4">
    <source>
        <dbReference type="ARBA" id="ARBA00022679"/>
    </source>
</evidence>
<evidence type="ECO:0000256" key="14">
    <source>
        <dbReference type="RuleBase" id="RU363031"/>
    </source>
</evidence>
<evidence type="ECO:0000259" key="15">
    <source>
        <dbReference type="Pfam" id="PF00562"/>
    </source>
</evidence>
<dbReference type="GO" id="GO:0005736">
    <property type="term" value="C:RNA polymerase I complex"/>
    <property type="evidence" value="ECO:0007669"/>
    <property type="project" value="EnsemblFungi"/>
</dbReference>
<dbReference type="EC" id="2.7.7.6" evidence="14"/>
<dbReference type="InterPro" id="IPR007120">
    <property type="entry name" value="DNA-dir_RNAP_su2_dom"/>
</dbReference>
<dbReference type="GO" id="GO:0032549">
    <property type="term" value="F:ribonucleoside binding"/>
    <property type="evidence" value="ECO:0007669"/>
    <property type="project" value="InterPro"/>
</dbReference>
<dbReference type="Gene3D" id="3.90.1110.10">
    <property type="entry name" value="RNA polymerase Rpb2, domain 2"/>
    <property type="match status" value="1"/>
</dbReference>
<dbReference type="InterPro" id="IPR007645">
    <property type="entry name" value="RNA_pol_Rpb2_3"/>
</dbReference>
<keyword evidence="6" id="KW-0479">Metal-binding</keyword>
<dbReference type="CDD" id="cd00653">
    <property type="entry name" value="RNA_pol_B_RPB2"/>
    <property type="match status" value="1"/>
</dbReference>
<dbReference type="FunFam" id="3.90.1100.10:FF:000016">
    <property type="entry name" value="DNA-directed RNA polymerase subunit beta"/>
    <property type="match status" value="1"/>
</dbReference>
<feature type="domain" description="DNA-directed RNA polymerase subunit 2 hybrid-binding" evidence="15">
    <location>
        <begin position="679"/>
        <end position="1041"/>
    </location>
</feature>
<evidence type="ECO:0000256" key="13">
    <source>
        <dbReference type="RuleBase" id="RU000434"/>
    </source>
</evidence>
<dbReference type="InterPro" id="IPR007121">
    <property type="entry name" value="RNA_pol_bsu_CS"/>
</dbReference>
<dbReference type="GO" id="GO:0003677">
    <property type="term" value="F:DNA binding"/>
    <property type="evidence" value="ECO:0007669"/>
    <property type="project" value="InterPro"/>
</dbReference>
<keyword evidence="4 14" id="KW-0808">Transferase</keyword>
<accession>A0A137PEF2</accession>
<feature type="domain" description="RNA polymerase beta subunit protrusion" evidence="18">
    <location>
        <begin position="71"/>
        <end position="408"/>
    </location>
</feature>
<comment type="catalytic activity">
    <reaction evidence="12">
        <text>RNA(n) + a ribonucleoside 5'-triphosphate = RNA(n+1) + diphosphate</text>
        <dbReference type="Rhea" id="RHEA:21248"/>
        <dbReference type="Rhea" id="RHEA-COMP:14527"/>
        <dbReference type="Rhea" id="RHEA-COMP:17342"/>
        <dbReference type="ChEBI" id="CHEBI:33019"/>
        <dbReference type="ChEBI" id="CHEBI:61557"/>
        <dbReference type="ChEBI" id="CHEBI:140395"/>
        <dbReference type="EC" id="2.7.7.6"/>
    </reaction>
    <physiologicalReaction direction="left-to-right" evidence="12">
        <dbReference type="Rhea" id="RHEA:21249"/>
    </physiologicalReaction>
</comment>
<feature type="domain" description="RNA polymerase Rpb2" evidence="19">
    <location>
        <begin position="467"/>
        <end position="531"/>
    </location>
</feature>
<evidence type="ECO:0000256" key="3">
    <source>
        <dbReference type="ARBA" id="ARBA00022478"/>
    </source>
</evidence>
<dbReference type="Gene3D" id="3.90.1070.20">
    <property type="match status" value="1"/>
</dbReference>
<evidence type="ECO:0000256" key="9">
    <source>
        <dbReference type="ARBA" id="ARBA00023163"/>
    </source>
</evidence>
<gene>
    <name evidence="21" type="ORF">CONCODRAFT_3698</name>
</gene>
<dbReference type="FunFam" id="3.90.1800.10:FF:000004">
    <property type="entry name" value="DNA-directed RNA polymerase subunit beta"/>
    <property type="match status" value="1"/>
</dbReference>
<evidence type="ECO:0000256" key="10">
    <source>
        <dbReference type="ARBA" id="ARBA00023242"/>
    </source>
</evidence>
<keyword evidence="5 14" id="KW-0548">Nucleotidyltransferase</keyword>
<dbReference type="FunFam" id="3.90.1100.10:FF:000008">
    <property type="entry name" value="DNA-directed RNA polymerase subunit beta"/>
    <property type="match status" value="1"/>
</dbReference>
<dbReference type="GO" id="GO:0006363">
    <property type="term" value="P:termination of RNA polymerase I transcription"/>
    <property type="evidence" value="ECO:0007669"/>
    <property type="project" value="EnsemblFungi"/>
</dbReference>
<comment type="function">
    <text evidence="11">DNA-dependent RNA polymerase catalyzes the transcription of DNA into RNA using the four ribonucleoside triphosphates as substrates. Second largest core component of RNA polymerase I which synthesizes ribosomal RNA precursors. Proposed to contribute to the polymerase catalytic activity and forms the polymerase active center together with the largest subunit. Pol I is composed of mobile elements and RPA2 is part of the core element with the central large cleft and probably a clamp element that moves to open and close the cleft.</text>
</comment>
<dbReference type="Gene3D" id="3.90.1100.10">
    <property type="match status" value="1"/>
</dbReference>
<dbReference type="Pfam" id="PF00562">
    <property type="entry name" value="RNA_pol_Rpb2_6"/>
    <property type="match status" value="1"/>
</dbReference>
<evidence type="ECO:0000259" key="18">
    <source>
        <dbReference type="Pfam" id="PF04563"/>
    </source>
</evidence>